<dbReference type="Proteomes" id="UP000240883">
    <property type="component" value="Unassembled WGS sequence"/>
</dbReference>
<protein>
    <recommendedName>
        <fullName evidence="9">FAR-17a/AIG1-like protein</fullName>
    </recommendedName>
</protein>
<dbReference type="OrthoDB" id="1898221at2759"/>
<dbReference type="EMBL" id="KZ678137">
    <property type="protein sequence ID" value="PSN65419.1"/>
    <property type="molecule type" value="Genomic_DNA"/>
</dbReference>
<keyword evidence="4 6" id="KW-0472">Membrane</keyword>
<feature type="transmembrane region" description="Helical" evidence="6">
    <location>
        <begin position="74"/>
        <end position="91"/>
    </location>
</feature>
<evidence type="ECO:0000256" key="1">
    <source>
        <dbReference type="ARBA" id="ARBA00004127"/>
    </source>
</evidence>
<keyword evidence="2 6" id="KW-0812">Transmembrane</keyword>
<dbReference type="STRING" id="1448308.A0A2T2NJ85"/>
<accession>A0A2T2NJ85</accession>
<evidence type="ECO:0008006" key="9">
    <source>
        <dbReference type="Google" id="ProtNLM"/>
    </source>
</evidence>
<evidence type="ECO:0000313" key="7">
    <source>
        <dbReference type="EMBL" id="PSN65419.1"/>
    </source>
</evidence>
<keyword evidence="8" id="KW-1185">Reference proteome</keyword>
<keyword evidence="3 6" id="KW-1133">Transmembrane helix</keyword>
<dbReference type="GO" id="GO:0012505">
    <property type="term" value="C:endomembrane system"/>
    <property type="evidence" value="ECO:0007669"/>
    <property type="project" value="UniProtKB-SubCell"/>
</dbReference>
<gene>
    <name evidence="7" type="ORF">BS50DRAFT_496338</name>
</gene>
<feature type="region of interest" description="Disordered" evidence="5">
    <location>
        <begin position="1"/>
        <end position="20"/>
    </location>
</feature>
<name>A0A2T2NJ85_CORCC</name>
<feature type="transmembrane region" description="Helical" evidence="6">
    <location>
        <begin position="145"/>
        <end position="164"/>
    </location>
</feature>
<feature type="transmembrane region" description="Helical" evidence="6">
    <location>
        <begin position="39"/>
        <end position="62"/>
    </location>
</feature>
<dbReference type="GO" id="GO:0016020">
    <property type="term" value="C:membrane"/>
    <property type="evidence" value="ECO:0007669"/>
    <property type="project" value="InterPro"/>
</dbReference>
<dbReference type="AlphaFoldDB" id="A0A2T2NJ85"/>
<reference evidence="7 8" key="1">
    <citation type="journal article" date="2018" name="Front. Microbiol.">
        <title>Genome-Wide Analysis of Corynespora cassiicola Leaf Fall Disease Putative Effectors.</title>
        <authorList>
            <person name="Lopez D."/>
            <person name="Ribeiro S."/>
            <person name="Label P."/>
            <person name="Fumanal B."/>
            <person name="Venisse J.S."/>
            <person name="Kohler A."/>
            <person name="de Oliveira R.R."/>
            <person name="Labutti K."/>
            <person name="Lipzen A."/>
            <person name="Lail K."/>
            <person name="Bauer D."/>
            <person name="Ohm R.A."/>
            <person name="Barry K.W."/>
            <person name="Spatafora J."/>
            <person name="Grigoriev I.V."/>
            <person name="Martin F.M."/>
            <person name="Pujade-Renaud V."/>
        </authorList>
    </citation>
    <scope>NUCLEOTIDE SEQUENCE [LARGE SCALE GENOMIC DNA]</scope>
    <source>
        <strain evidence="7 8">Philippines</strain>
    </source>
</reference>
<evidence type="ECO:0000256" key="3">
    <source>
        <dbReference type="ARBA" id="ARBA00022989"/>
    </source>
</evidence>
<dbReference type="InterPro" id="IPR006838">
    <property type="entry name" value="ADTRP_AIG1"/>
</dbReference>
<proteinExistence type="predicted"/>
<evidence type="ECO:0000313" key="8">
    <source>
        <dbReference type="Proteomes" id="UP000240883"/>
    </source>
</evidence>
<dbReference type="Pfam" id="PF04750">
    <property type="entry name" value="Far-17a_AIG1"/>
    <property type="match status" value="1"/>
</dbReference>
<organism evidence="7 8">
    <name type="scientific">Corynespora cassiicola Philippines</name>
    <dbReference type="NCBI Taxonomy" id="1448308"/>
    <lineage>
        <taxon>Eukaryota</taxon>
        <taxon>Fungi</taxon>
        <taxon>Dikarya</taxon>
        <taxon>Ascomycota</taxon>
        <taxon>Pezizomycotina</taxon>
        <taxon>Dothideomycetes</taxon>
        <taxon>Pleosporomycetidae</taxon>
        <taxon>Pleosporales</taxon>
        <taxon>Corynesporascaceae</taxon>
        <taxon>Corynespora</taxon>
    </lineage>
</organism>
<comment type="subcellular location">
    <subcellularLocation>
        <location evidence="1">Endomembrane system</location>
        <topology evidence="1">Multi-pass membrane protein</topology>
    </subcellularLocation>
</comment>
<feature type="transmembrane region" description="Helical" evidence="6">
    <location>
        <begin position="184"/>
        <end position="209"/>
    </location>
</feature>
<dbReference type="PANTHER" id="PTHR10989:SF16">
    <property type="entry name" value="AT02829P-RELATED"/>
    <property type="match status" value="1"/>
</dbReference>
<feature type="compositionally biased region" description="Basic and acidic residues" evidence="5">
    <location>
        <begin position="1"/>
        <end position="10"/>
    </location>
</feature>
<evidence type="ECO:0000256" key="2">
    <source>
        <dbReference type="ARBA" id="ARBA00022692"/>
    </source>
</evidence>
<evidence type="ECO:0000256" key="5">
    <source>
        <dbReference type="SAM" id="MobiDB-lite"/>
    </source>
</evidence>
<sequence>MTPSKASEKLSRRHPLQRFDSPSKGFSGALHNESFGWHLQYLTIIGLTISTACFLCGLFADITDATPLFRLKNYLALVAAPIEVLISILYWTLRAIDTGLVIPPDMPMLPLFDDLCFHLFPAILLTADALLLSPPWPTTPINPQAPLITLVSSTTLAFAYWFWIELCYARNGFYPYPIFELLSTVQRVGLFAVSGITMWFVGAGLRALYAWVNGLEEFQAGRAAEFRNVGRMVDGEWVTKKDE</sequence>
<evidence type="ECO:0000256" key="4">
    <source>
        <dbReference type="ARBA" id="ARBA00023136"/>
    </source>
</evidence>
<dbReference type="PANTHER" id="PTHR10989">
    <property type="entry name" value="ANDROGEN-INDUCED PROTEIN 1-RELATED"/>
    <property type="match status" value="1"/>
</dbReference>
<evidence type="ECO:0000256" key="6">
    <source>
        <dbReference type="SAM" id="Phobius"/>
    </source>
</evidence>